<evidence type="ECO:0000313" key="9">
    <source>
        <dbReference type="Proteomes" id="UP001596022"/>
    </source>
</evidence>
<gene>
    <name evidence="8" type="primary">mreC</name>
    <name evidence="8" type="ORF">ACFO4N_05325</name>
</gene>
<evidence type="ECO:0000313" key="8">
    <source>
        <dbReference type="EMBL" id="MFC4618148.1"/>
    </source>
</evidence>
<dbReference type="RefSeq" id="WP_376845151.1">
    <property type="nucleotide sequence ID" value="NZ_JBHSFW010000001.1"/>
</dbReference>
<comment type="caution">
    <text evidence="8">The sequence shown here is derived from an EMBL/GenBank/DDBJ whole genome shotgun (WGS) entry which is preliminary data.</text>
</comment>
<keyword evidence="3 5" id="KW-0133">Cell shape</keyword>
<organism evidence="8 9">
    <name type="scientific">Camelliibacillus cellulosilyticus</name>
    <dbReference type="NCBI Taxonomy" id="2174486"/>
    <lineage>
        <taxon>Bacteria</taxon>
        <taxon>Bacillati</taxon>
        <taxon>Bacillota</taxon>
        <taxon>Bacilli</taxon>
        <taxon>Bacillales</taxon>
        <taxon>Sporolactobacillaceae</taxon>
        <taxon>Camelliibacillus</taxon>
    </lineage>
</organism>
<dbReference type="EMBL" id="JBHSFW010000001">
    <property type="protein sequence ID" value="MFC4618148.1"/>
    <property type="molecule type" value="Genomic_DNA"/>
</dbReference>
<dbReference type="Gene3D" id="2.40.10.350">
    <property type="entry name" value="Rod shape-determining protein MreC, domain 2"/>
    <property type="match status" value="1"/>
</dbReference>
<sequence>MPPFFSNKKLIVLLTSLILLVALVGFSLKSREKLSWPEQFVHDAVGAFQFVFNKPAQYVAGFFENIGEIKDVYKENKRLKAELQDYASLHAKYDDLNQKFTRLQKQLGVQRLDGVKKHPALVIGRSFDQWNQIITVGKGKQEGIQAGMAVTAPDGSFIGKVTGVSQFTSVVTLMTDQKNNNQISANVSTDKGKGEAATGMVEGYDANHNTLLLKKLPINAKIKKGDRVVTSGLGGVYPEGLFIGTVVSVKPDEYGLTNIAEVKPAADFNHLDYVDIMERTAQILNDTGEEK</sequence>
<keyword evidence="9" id="KW-1185">Reference proteome</keyword>
<feature type="coiled-coil region" evidence="6">
    <location>
        <begin position="69"/>
        <end position="106"/>
    </location>
</feature>
<dbReference type="Gene3D" id="2.40.10.340">
    <property type="entry name" value="Rod shape-determining protein MreC, domain 1"/>
    <property type="match status" value="1"/>
</dbReference>
<reference evidence="9" key="1">
    <citation type="journal article" date="2019" name="Int. J. Syst. Evol. Microbiol.">
        <title>The Global Catalogue of Microorganisms (GCM) 10K type strain sequencing project: providing services to taxonomists for standard genome sequencing and annotation.</title>
        <authorList>
            <consortium name="The Broad Institute Genomics Platform"/>
            <consortium name="The Broad Institute Genome Sequencing Center for Infectious Disease"/>
            <person name="Wu L."/>
            <person name="Ma J."/>
        </authorList>
    </citation>
    <scope>NUCLEOTIDE SEQUENCE [LARGE SCALE GENOMIC DNA]</scope>
    <source>
        <strain evidence="9">CGMCC 1.16306</strain>
    </source>
</reference>
<accession>A0ABV9GJQ2</accession>
<dbReference type="PANTHER" id="PTHR34138:SF1">
    <property type="entry name" value="CELL SHAPE-DETERMINING PROTEIN MREC"/>
    <property type="match status" value="1"/>
</dbReference>
<dbReference type="InterPro" id="IPR007221">
    <property type="entry name" value="MreC"/>
</dbReference>
<dbReference type="PANTHER" id="PTHR34138">
    <property type="entry name" value="CELL SHAPE-DETERMINING PROTEIN MREC"/>
    <property type="match status" value="1"/>
</dbReference>
<comment type="similarity">
    <text evidence="1 5">Belongs to the MreC family.</text>
</comment>
<evidence type="ECO:0000256" key="6">
    <source>
        <dbReference type="SAM" id="Coils"/>
    </source>
</evidence>
<evidence type="ECO:0000256" key="3">
    <source>
        <dbReference type="ARBA" id="ARBA00022960"/>
    </source>
</evidence>
<dbReference type="Pfam" id="PF04085">
    <property type="entry name" value="MreC"/>
    <property type="match status" value="1"/>
</dbReference>
<dbReference type="NCBIfam" id="TIGR00219">
    <property type="entry name" value="mreC"/>
    <property type="match status" value="1"/>
</dbReference>
<protein>
    <recommendedName>
        <fullName evidence="2 5">Cell shape-determining protein MreC</fullName>
    </recommendedName>
    <alternativeName>
        <fullName evidence="4 5">Cell shape protein MreC</fullName>
    </alternativeName>
</protein>
<dbReference type="InterPro" id="IPR042177">
    <property type="entry name" value="Cell/Rod_1"/>
</dbReference>
<feature type="domain" description="Rod shape-determining protein MreC beta-barrel core" evidence="7">
    <location>
        <begin position="122"/>
        <end position="277"/>
    </location>
</feature>
<dbReference type="PIRSF" id="PIRSF038471">
    <property type="entry name" value="MreC"/>
    <property type="match status" value="1"/>
</dbReference>
<name>A0ABV9GJQ2_9BACL</name>
<proteinExistence type="inferred from homology"/>
<evidence type="ECO:0000256" key="1">
    <source>
        <dbReference type="ARBA" id="ARBA00009369"/>
    </source>
</evidence>
<dbReference type="InterPro" id="IPR042175">
    <property type="entry name" value="Cell/Rod_MreC_2"/>
</dbReference>
<keyword evidence="6" id="KW-0175">Coiled coil</keyword>
<evidence type="ECO:0000256" key="2">
    <source>
        <dbReference type="ARBA" id="ARBA00013855"/>
    </source>
</evidence>
<comment type="function">
    <text evidence="5">Involved in formation and maintenance of cell shape.</text>
</comment>
<evidence type="ECO:0000256" key="4">
    <source>
        <dbReference type="ARBA" id="ARBA00032089"/>
    </source>
</evidence>
<evidence type="ECO:0000259" key="7">
    <source>
        <dbReference type="Pfam" id="PF04085"/>
    </source>
</evidence>
<dbReference type="InterPro" id="IPR055342">
    <property type="entry name" value="MreC_beta-barrel_core"/>
</dbReference>
<evidence type="ECO:0000256" key="5">
    <source>
        <dbReference type="PIRNR" id="PIRNR038471"/>
    </source>
</evidence>
<dbReference type="Proteomes" id="UP001596022">
    <property type="component" value="Unassembled WGS sequence"/>
</dbReference>